<feature type="transmembrane region" description="Helical" evidence="8">
    <location>
        <begin position="148"/>
        <end position="168"/>
    </location>
</feature>
<dbReference type="Gene3D" id="1.20.1740.10">
    <property type="entry name" value="Amino acid/polyamine transporter I"/>
    <property type="match status" value="1"/>
</dbReference>
<evidence type="ECO:0000256" key="1">
    <source>
        <dbReference type="ARBA" id="ARBA00004141"/>
    </source>
</evidence>
<evidence type="ECO:0000256" key="2">
    <source>
        <dbReference type="ARBA" id="ARBA00007998"/>
    </source>
</evidence>
<dbReference type="EMBL" id="JAGGLB010000003">
    <property type="protein sequence ID" value="MBP1989946.1"/>
    <property type="molecule type" value="Genomic_DNA"/>
</dbReference>
<sequence length="365" mass="41706">MMERAVVISNQQMLALVVVATIGTSSLYAPSTLAHYAGRDSWYLVVVGGAIGLLNIFVFLWLNRMYPEKNLITICLHVFGRWFGGLLALVFIFYFLDLATWVLREFSQFFIITLDPAISMTWYLIAGAIMCAYAVYYGLEVFARVAEIIFVVTTFTFLAIYMLLISQYHPEYLLPVLEHGMVKPLKGLMVSVSWFGDLMFISMIIRHVRHTKHTPYYAMAAVGVIFCILLLAVLSCTMILGGETTATFTYPSISLIQNISFFHNIERFDAALVAIWVMSSFVKITVYFWSALQGLSDLLRLRQPRRFIVPLAAAFVICSKYKAWGLIEIASFYDKQAWYFVLFQFFVPSALLLAAHVKEKYRRSR</sequence>
<evidence type="ECO:0000313" key="10">
    <source>
        <dbReference type="Proteomes" id="UP001519287"/>
    </source>
</evidence>
<reference evidence="9 10" key="1">
    <citation type="submission" date="2021-03" db="EMBL/GenBank/DDBJ databases">
        <title>Genomic Encyclopedia of Type Strains, Phase IV (KMG-IV): sequencing the most valuable type-strain genomes for metagenomic binning, comparative biology and taxonomic classification.</title>
        <authorList>
            <person name="Goeker M."/>
        </authorList>
    </citation>
    <scope>NUCLEOTIDE SEQUENCE [LARGE SCALE GENOMIC DNA]</scope>
    <source>
        <strain evidence="9 10">DSM 26048</strain>
    </source>
</reference>
<evidence type="ECO:0000256" key="7">
    <source>
        <dbReference type="ARBA" id="ARBA00023136"/>
    </source>
</evidence>
<comment type="caution">
    <text evidence="9">The sequence shown here is derived from an EMBL/GenBank/DDBJ whole genome shotgun (WGS) entry which is preliminary data.</text>
</comment>
<feature type="transmembrane region" description="Helical" evidence="8">
    <location>
        <begin position="217"/>
        <end position="240"/>
    </location>
</feature>
<accession>A0ABS4IQU3</accession>
<feature type="transmembrane region" description="Helical" evidence="8">
    <location>
        <begin position="74"/>
        <end position="96"/>
    </location>
</feature>
<feature type="transmembrane region" description="Helical" evidence="8">
    <location>
        <begin position="116"/>
        <end position="136"/>
    </location>
</feature>
<gene>
    <name evidence="9" type="ORF">J2Z66_001544</name>
</gene>
<dbReference type="InterPro" id="IPR004761">
    <property type="entry name" value="Spore_GerAB"/>
</dbReference>
<proteinExistence type="inferred from homology"/>
<keyword evidence="5 8" id="KW-0812">Transmembrane</keyword>
<dbReference type="PANTHER" id="PTHR34975:SF2">
    <property type="entry name" value="SPORE GERMINATION PROTEIN A2"/>
    <property type="match status" value="1"/>
</dbReference>
<evidence type="ECO:0000313" key="9">
    <source>
        <dbReference type="EMBL" id="MBP1989946.1"/>
    </source>
</evidence>
<keyword evidence="3" id="KW-0813">Transport</keyword>
<feature type="transmembrane region" description="Helical" evidence="8">
    <location>
        <begin position="12"/>
        <end position="29"/>
    </location>
</feature>
<feature type="transmembrane region" description="Helical" evidence="8">
    <location>
        <begin position="307"/>
        <end position="324"/>
    </location>
</feature>
<feature type="transmembrane region" description="Helical" evidence="8">
    <location>
        <begin position="41"/>
        <end position="62"/>
    </location>
</feature>
<dbReference type="Pfam" id="PF03845">
    <property type="entry name" value="Spore_permease"/>
    <property type="match status" value="1"/>
</dbReference>
<evidence type="ECO:0000256" key="4">
    <source>
        <dbReference type="ARBA" id="ARBA00022544"/>
    </source>
</evidence>
<feature type="transmembrane region" description="Helical" evidence="8">
    <location>
        <begin position="270"/>
        <end position="295"/>
    </location>
</feature>
<feature type="transmembrane region" description="Helical" evidence="8">
    <location>
        <begin position="188"/>
        <end position="205"/>
    </location>
</feature>
<evidence type="ECO:0000256" key="8">
    <source>
        <dbReference type="SAM" id="Phobius"/>
    </source>
</evidence>
<name>A0ABS4IQU3_9BACL</name>
<evidence type="ECO:0000256" key="5">
    <source>
        <dbReference type="ARBA" id="ARBA00022692"/>
    </source>
</evidence>
<keyword evidence="10" id="KW-1185">Reference proteome</keyword>
<protein>
    <submittedName>
        <fullName evidence="9">Spore germination protein (Amino acid permease)</fullName>
    </submittedName>
</protein>
<comment type="similarity">
    <text evidence="2">Belongs to the amino acid-polyamine-organocation (APC) superfamily. Spore germination protein (SGP) (TC 2.A.3.9) family.</text>
</comment>
<dbReference type="NCBIfam" id="TIGR00912">
    <property type="entry name" value="2A0309"/>
    <property type="match status" value="1"/>
</dbReference>
<comment type="subcellular location">
    <subcellularLocation>
        <location evidence="1">Membrane</location>
        <topology evidence="1">Multi-pass membrane protein</topology>
    </subcellularLocation>
</comment>
<feature type="transmembrane region" description="Helical" evidence="8">
    <location>
        <begin position="336"/>
        <end position="355"/>
    </location>
</feature>
<keyword evidence="4" id="KW-0309">Germination</keyword>
<dbReference type="Proteomes" id="UP001519287">
    <property type="component" value="Unassembled WGS sequence"/>
</dbReference>
<keyword evidence="7 8" id="KW-0472">Membrane</keyword>
<keyword evidence="6 8" id="KW-1133">Transmembrane helix</keyword>
<dbReference type="PANTHER" id="PTHR34975">
    <property type="entry name" value="SPORE GERMINATION PROTEIN A2"/>
    <property type="match status" value="1"/>
</dbReference>
<evidence type="ECO:0000256" key="3">
    <source>
        <dbReference type="ARBA" id="ARBA00022448"/>
    </source>
</evidence>
<evidence type="ECO:0000256" key="6">
    <source>
        <dbReference type="ARBA" id="ARBA00022989"/>
    </source>
</evidence>
<organism evidence="9 10">
    <name type="scientific">Paenibacillus eucommiae</name>
    <dbReference type="NCBI Taxonomy" id="1355755"/>
    <lineage>
        <taxon>Bacteria</taxon>
        <taxon>Bacillati</taxon>
        <taxon>Bacillota</taxon>
        <taxon>Bacilli</taxon>
        <taxon>Bacillales</taxon>
        <taxon>Paenibacillaceae</taxon>
        <taxon>Paenibacillus</taxon>
    </lineage>
</organism>